<dbReference type="Pfam" id="PF01497">
    <property type="entry name" value="Peripla_BP_2"/>
    <property type="match status" value="1"/>
</dbReference>
<feature type="chain" id="PRO_5045928350" evidence="1">
    <location>
        <begin position="26"/>
        <end position="286"/>
    </location>
</feature>
<accession>A0ABV7J723</accession>
<evidence type="ECO:0000256" key="1">
    <source>
        <dbReference type="SAM" id="SignalP"/>
    </source>
</evidence>
<dbReference type="Gene3D" id="3.40.50.1980">
    <property type="entry name" value="Nitrogenase molybdenum iron protein domain"/>
    <property type="match status" value="2"/>
</dbReference>
<dbReference type="CDD" id="cd01149">
    <property type="entry name" value="HutB"/>
    <property type="match status" value="1"/>
</dbReference>
<dbReference type="InterPro" id="IPR050902">
    <property type="entry name" value="ABC_Transporter_SBP"/>
</dbReference>
<dbReference type="PROSITE" id="PS50983">
    <property type="entry name" value="FE_B12_PBP"/>
    <property type="match status" value="1"/>
</dbReference>
<dbReference type="EMBL" id="JBHRTO010000002">
    <property type="protein sequence ID" value="MFC3183119.1"/>
    <property type="molecule type" value="Genomic_DNA"/>
</dbReference>
<feature type="signal peptide" evidence="1">
    <location>
        <begin position="1"/>
        <end position="25"/>
    </location>
</feature>
<keyword evidence="1" id="KW-0732">Signal</keyword>
<protein>
    <submittedName>
        <fullName evidence="3">Hemin ABC transporter substrate-binding protein</fullName>
    </submittedName>
</protein>
<proteinExistence type="predicted"/>
<evidence type="ECO:0000313" key="3">
    <source>
        <dbReference type="EMBL" id="MFC3183119.1"/>
    </source>
</evidence>
<reference evidence="4" key="1">
    <citation type="journal article" date="2019" name="Int. J. Syst. Evol. Microbiol.">
        <title>The Global Catalogue of Microorganisms (GCM) 10K type strain sequencing project: providing services to taxonomists for standard genome sequencing and annotation.</title>
        <authorList>
            <consortium name="The Broad Institute Genomics Platform"/>
            <consortium name="The Broad Institute Genome Sequencing Center for Infectious Disease"/>
            <person name="Wu L."/>
            <person name="Ma J."/>
        </authorList>
    </citation>
    <scope>NUCLEOTIDE SEQUENCE [LARGE SCALE GENOMIC DNA]</scope>
    <source>
        <strain evidence="4">KCTC 52039</strain>
    </source>
</reference>
<dbReference type="Proteomes" id="UP001595547">
    <property type="component" value="Unassembled WGS sequence"/>
</dbReference>
<feature type="domain" description="Fe/B12 periplasmic-binding" evidence="2">
    <location>
        <begin position="30"/>
        <end position="285"/>
    </location>
</feature>
<dbReference type="SUPFAM" id="SSF53807">
    <property type="entry name" value="Helical backbone' metal receptor"/>
    <property type="match status" value="1"/>
</dbReference>
<dbReference type="RefSeq" id="WP_380074774.1">
    <property type="nucleotide sequence ID" value="NZ_JBHRTO010000002.1"/>
</dbReference>
<evidence type="ECO:0000259" key="2">
    <source>
        <dbReference type="PROSITE" id="PS50983"/>
    </source>
</evidence>
<organism evidence="3 4">
    <name type="scientific">Cypionkella sinensis</name>
    <dbReference type="NCBI Taxonomy" id="1756043"/>
    <lineage>
        <taxon>Bacteria</taxon>
        <taxon>Pseudomonadati</taxon>
        <taxon>Pseudomonadota</taxon>
        <taxon>Alphaproteobacteria</taxon>
        <taxon>Rhodobacterales</taxon>
        <taxon>Paracoccaceae</taxon>
        <taxon>Cypionkella</taxon>
    </lineage>
</organism>
<gene>
    <name evidence="3" type="ORF">ACFOGH_19120</name>
</gene>
<sequence length="286" mass="28941">MRKSLTLRVILALAASAVLITTAMAEPAQRVVTLGGSVTEIAVALGAQDRLVARDSTSTYPAEITALPDVGYIRALSPEGVLSVSPDLILAEADAGPPAAVDVLNAAGVPFLRMPGDPTPAGVVAKITAVAAALDLPTEGAALAANVQVALTEAEARAAAVTDKKRVLFVLSLQGGRVMAGGEGSSAEGIIALAGGVNAATGFHGYKQMTDESVLAAAPDLILMMDREGDLAIGNPDVMAHPTLSQTPAAQSGNILRMDGMLLLGFGPRTPEAAKALYDALYPKAG</sequence>
<dbReference type="PANTHER" id="PTHR30535">
    <property type="entry name" value="VITAMIN B12-BINDING PROTEIN"/>
    <property type="match status" value="1"/>
</dbReference>
<evidence type="ECO:0000313" key="4">
    <source>
        <dbReference type="Proteomes" id="UP001595547"/>
    </source>
</evidence>
<comment type="caution">
    <text evidence="3">The sequence shown here is derived from an EMBL/GenBank/DDBJ whole genome shotgun (WGS) entry which is preliminary data.</text>
</comment>
<name>A0ABV7J723_9RHOB</name>
<keyword evidence="4" id="KW-1185">Reference proteome</keyword>
<dbReference type="InterPro" id="IPR002491">
    <property type="entry name" value="ABC_transptr_periplasmic_BD"/>
</dbReference>
<dbReference type="PANTHER" id="PTHR30535:SF4">
    <property type="entry name" value="HEMIN-BINDING PERIPLASMIC PROTEIN HMUT"/>
    <property type="match status" value="1"/>
</dbReference>